<reference evidence="6" key="1">
    <citation type="submission" date="2023-01" db="EMBL/GenBank/DDBJ databases">
        <title>Genome assembly of the deep-sea coral Lophelia pertusa.</title>
        <authorList>
            <person name="Herrera S."/>
            <person name="Cordes E."/>
        </authorList>
    </citation>
    <scope>NUCLEOTIDE SEQUENCE</scope>
    <source>
        <strain evidence="6">USNM1676648</strain>
        <tissue evidence="6">Polyp</tissue>
    </source>
</reference>
<evidence type="ECO:0000256" key="4">
    <source>
        <dbReference type="ARBA" id="ARBA00023157"/>
    </source>
</evidence>
<dbReference type="PANTHER" id="PTHR16146">
    <property type="entry name" value="INTELECTIN"/>
    <property type="match status" value="1"/>
</dbReference>
<dbReference type="Proteomes" id="UP001163046">
    <property type="component" value="Unassembled WGS sequence"/>
</dbReference>
<dbReference type="InterPro" id="IPR000885">
    <property type="entry name" value="Fib_collagen_C"/>
</dbReference>
<dbReference type="EMBL" id="MU826829">
    <property type="protein sequence ID" value="KAJ7373905.1"/>
    <property type="molecule type" value="Genomic_DNA"/>
</dbReference>
<dbReference type="SUPFAM" id="SSF56496">
    <property type="entry name" value="Fibrinogen C-terminal domain-like"/>
    <property type="match status" value="1"/>
</dbReference>
<comment type="caution">
    <text evidence="6">The sequence shown here is derived from an EMBL/GenBank/DDBJ whole genome shotgun (WGS) entry which is preliminary data.</text>
</comment>
<dbReference type="AlphaFoldDB" id="A0A9X0CSC7"/>
<gene>
    <name evidence="6" type="ORF">OS493_009229</name>
</gene>
<evidence type="ECO:0000313" key="6">
    <source>
        <dbReference type="EMBL" id="KAJ7373905.1"/>
    </source>
</evidence>
<dbReference type="PANTHER" id="PTHR16146:SF46">
    <property type="entry name" value="INTELECTIN-1A-RELATED"/>
    <property type="match status" value="1"/>
</dbReference>
<evidence type="ECO:0000313" key="7">
    <source>
        <dbReference type="Proteomes" id="UP001163046"/>
    </source>
</evidence>
<sequence length="248" mass="27850">MAVLGRPYRLLGTRGRVKLSSNPGLHCLDILNSDQSSCSGLYWIDPNGGSTDDSYQAFCDMETEGGGWTLVATKVSPAFPFISAVFSPWPRKLSTQMPRVISTLTWGTGKRLCFGFSDVNTIRVIYNRKAGAPQNDKEEFEKFLMGESRQLIKNVHGFYKYSPATQNQRDPAGGFVTIIRLHYYSDRGISEGHSGTNKWLDMWRDSPSVTKQKVHHCRRQQGGWHQVYRGLLLPQQTNLGDGAIESQN</sequence>
<dbReference type="OrthoDB" id="10072423at2759"/>
<evidence type="ECO:0000256" key="1">
    <source>
        <dbReference type="ARBA" id="ARBA00004613"/>
    </source>
</evidence>
<dbReference type="InterPro" id="IPR036056">
    <property type="entry name" value="Fibrinogen-like_C"/>
</dbReference>
<keyword evidence="3" id="KW-0176">Collagen</keyword>
<keyword evidence="2" id="KW-0964">Secreted</keyword>
<evidence type="ECO:0000259" key="5">
    <source>
        <dbReference type="PROSITE" id="PS51406"/>
    </source>
</evidence>
<dbReference type="Pfam" id="PF01410">
    <property type="entry name" value="COLFI"/>
    <property type="match status" value="1"/>
</dbReference>
<dbReference type="Gene3D" id="2.60.120.1000">
    <property type="match status" value="1"/>
</dbReference>
<accession>A0A9X0CSC7</accession>
<proteinExistence type="predicted"/>
<dbReference type="GO" id="GO:0005201">
    <property type="term" value="F:extracellular matrix structural constituent"/>
    <property type="evidence" value="ECO:0007669"/>
    <property type="project" value="InterPro"/>
</dbReference>
<dbReference type="GO" id="GO:0005581">
    <property type="term" value="C:collagen trimer"/>
    <property type="evidence" value="ECO:0007669"/>
    <property type="project" value="UniProtKB-KW"/>
</dbReference>
<dbReference type="GO" id="GO:0005615">
    <property type="term" value="C:extracellular space"/>
    <property type="evidence" value="ECO:0007669"/>
    <property type="project" value="TreeGrafter"/>
</dbReference>
<name>A0A9X0CSC7_9CNID</name>
<feature type="domain" description="Fibrinogen C-terminal" evidence="5">
    <location>
        <begin position="18"/>
        <end position="71"/>
    </location>
</feature>
<evidence type="ECO:0000256" key="2">
    <source>
        <dbReference type="ARBA" id="ARBA00022525"/>
    </source>
</evidence>
<organism evidence="6 7">
    <name type="scientific">Desmophyllum pertusum</name>
    <dbReference type="NCBI Taxonomy" id="174260"/>
    <lineage>
        <taxon>Eukaryota</taxon>
        <taxon>Metazoa</taxon>
        <taxon>Cnidaria</taxon>
        <taxon>Anthozoa</taxon>
        <taxon>Hexacorallia</taxon>
        <taxon>Scleractinia</taxon>
        <taxon>Caryophylliina</taxon>
        <taxon>Caryophylliidae</taxon>
        <taxon>Desmophyllum</taxon>
    </lineage>
</organism>
<comment type="subcellular location">
    <subcellularLocation>
        <location evidence="1">Secreted</location>
    </subcellularLocation>
</comment>
<keyword evidence="4" id="KW-1015">Disulfide bond</keyword>
<dbReference type="InterPro" id="IPR002181">
    <property type="entry name" value="Fibrinogen_a/b/g_C_dom"/>
</dbReference>
<dbReference type="GO" id="GO:0070492">
    <property type="term" value="F:oligosaccharide binding"/>
    <property type="evidence" value="ECO:0007669"/>
    <property type="project" value="TreeGrafter"/>
</dbReference>
<keyword evidence="7" id="KW-1185">Reference proteome</keyword>
<dbReference type="NCBIfam" id="NF040941">
    <property type="entry name" value="GGGWT_bact"/>
    <property type="match status" value="1"/>
</dbReference>
<dbReference type="PROSITE" id="PS51406">
    <property type="entry name" value="FIBRINOGEN_C_2"/>
    <property type="match status" value="1"/>
</dbReference>
<protein>
    <recommendedName>
        <fullName evidence="5">Fibrinogen C-terminal domain-containing protein</fullName>
    </recommendedName>
</protein>
<evidence type="ECO:0000256" key="3">
    <source>
        <dbReference type="ARBA" id="ARBA00023119"/>
    </source>
</evidence>